<accession>L8I0M9</accession>
<evidence type="ECO:0000313" key="2">
    <source>
        <dbReference type="Proteomes" id="UP000011080"/>
    </source>
</evidence>
<gene>
    <name evidence="1" type="ORF">M91_10088</name>
</gene>
<dbReference type="AlphaFoldDB" id="L8I0M9"/>
<evidence type="ECO:0000313" key="1">
    <source>
        <dbReference type="EMBL" id="ELR50045.1"/>
    </source>
</evidence>
<feature type="non-terminal residue" evidence="1">
    <location>
        <position position="45"/>
    </location>
</feature>
<dbReference type="EMBL" id="JH882284">
    <property type="protein sequence ID" value="ELR50045.1"/>
    <property type="molecule type" value="Genomic_DNA"/>
</dbReference>
<dbReference type="GO" id="GO:0005544">
    <property type="term" value="F:calcium-dependent phospholipid binding"/>
    <property type="evidence" value="ECO:0007669"/>
    <property type="project" value="InterPro"/>
</dbReference>
<sequence length="45" mass="5050">QVYEEEYGSSLEDDVVGDTSGVFDKYMTISGFHIEETIDRETSGN</sequence>
<protein>
    <submittedName>
        <fullName evidence="1">Annexin A5</fullName>
    </submittedName>
</protein>
<dbReference type="InterPro" id="IPR037104">
    <property type="entry name" value="Annexin_sf"/>
</dbReference>
<reference evidence="1 2" key="1">
    <citation type="journal article" date="2012" name="Nat. Genet.">
        <title>The yak genome and adaptation to life at high altitude.</title>
        <authorList>
            <person name="Qiu Q."/>
            <person name="Zhang G."/>
            <person name="Ma T."/>
            <person name="Qian W."/>
            <person name="Wang J."/>
            <person name="Ye Z."/>
            <person name="Cao C."/>
            <person name="Hu Q."/>
            <person name="Kim J."/>
            <person name="Larkin D.M."/>
            <person name="Auvil L."/>
            <person name="Capitanu B."/>
            <person name="Ma J."/>
            <person name="Lewin H.A."/>
            <person name="Qian X."/>
            <person name="Lang Y."/>
            <person name="Zhou R."/>
            <person name="Wang L."/>
            <person name="Wang K."/>
            <person name="Xia J."/>
            <person name="Liao S."/>
            <person name="Pan S."/>
            <person name="Lu X."/>
            <person name="Hou H."/>
            <person name="Wang Y."/>
            <person name="Zang X."/>
            <person name="Yin Y."/>
            <person name="Ma H."/>
            <person name="Zhang J."/>
            <person name="Wang Z."/>
            <person name="Zhang Y."/>
            <person name="Zhang D."/>
            <person name="Yonezawa T."/>
            <person name="Hasegawa M."/>
            <person name="Zhong Y."/>
            <person name="Liu W."/>
            <person name="Zhang Y."/>
            <person name="Huang Z."/>
            <person name="Zhang S."/>
            <person name="Long R."/>
            <person name="Yang H."/>
            <person name="Wang J."/>
            <person name="Lenstra J.A."/>
            <person name="Cooper D.N."/>
            <person name="Wu Y."/>
            <person name="Wang J."/>
            <person name="Shi P."/>
            <person name="Wang J."/>
            <person name="Liu J."/>
        </authorList>
    </citation>
    <scope>NUCLEOTIDE SEQUENCE [LARGE SCALE GENOMIC DNA]</scope>
    <source>
        <strain evidence="2">yakQH1</strain>
    </source>
</reference>
<dbReference type="SUPFAM" id="SSF47874">
    <property type="entry name" value="Annexin"/>
    <property type="match status" value="1"/>
</dbReference>
<dbReference type="GO" id="GO:0005509">
    <property type="term" value="F:calcium ion binding"/>
    <property type="evidence" value="ECO:0007669"/>
    <property type="project" value="InterPro"/>
</dbReference>
<feature type="non-terminal residue" evidence="1">
    <location>
        <position position="1"/>
    </location>
</feature>
<dbReference type="Gene3D" id="1.10.220.10">
    <property type="entry name" value="Annexin"/>
    <property type="match status" value="1"/>
</dbReference>
<proteinExistence type="predicted"/>
<name>L8I0M9_9CETA</name>
<dbReference type="Proteomes" id="UP000011080">
    <property type="component" value="Unassembled WGS sequence"/>
</dbReference>
<organism evidence="1 2">
    <name type="scientific">Bos mutus</name>
    <name type="common">wild yak</name>
    <dbReference type="NCBI Taxonomy" id="72004"/>
    <lineage>
        <taxon>Eukaryota</taxon>
        <taxon>Metazoa</taxon>
        <taxon>Chordata</taxon>
        <taxon>Craniata</taxon>
        <taxon>Vertebrata</taxon>
        <taxon>Euteleostomi</taxon>
        <taxon>Mammalia</taxon>
        <taxon>Eutheria</taxon>
        <taxon>Laurasiatheria</taxon>
        <taxon>Artiodactyla</taxon>
        <taxon>Ruminantia</taxon>
        <taxon>Pecora</taxon>
        <taxon>Bovidae</taxon>
        <taxon>Bovinae</taxon>
        <taxon>Bos</taxon>
    </lineage>
</organism>